<evidence type="ECO:0000313" key="2">
    <source>
        <dbReference type="Proteomes" id="UP001501456"/>
    </source>
</evidence>
<sequence>MVKKPISISTIQREQIIANKQVWSSVEKLKTELLDFNAIQQNRTAYSDSTGLEINTDFATYIEFENGYHSYTFWVTNTPDYGGLQNVLISL</sequence>
<dbReference type="Proteomes" id="UP001501456">
    <property type="component" value="Unassembled WGS sequence"/>
</dbReference>
<protein>
    <submittedName>
        <fullName evidence="1">Uncharacterized protein</fullName>
    </submittedName>
</protein>
<name>A0ABP7HGU3_9FLAO</name>
<proteinExistence type="predicted"/>
<dbReference type="RefSeq" id="WP_344731000.1">
    <property type="nucleotide sequence ID" value="NZ_BAABBI010000006.1"/>
</dbReference>
<evidence type="ECO:0000313" key="1">
    <source>
        <dbReference type="EMBL" id="GAA3792033.1"/>
    </source>
</evidence>
<dbReference type="EMBL" id="BAABBI010000006">
    <property type="protein sequence ID" value="GAA3792033.1"/>
    <property type="molecule type" value="Genomic_DNA"/>
</dbReference>
<gene>
    <name evidence="1" type="ORF">GCM10022271_25520</name>
</gene>
<reference evidence="2" key="1">
    <citation type="journal article" date="2019" name="Int. J. Syst. Evol. Microbiol.">
        <title>The Global Catalogue of Microorganisms (GCM) 10K type strain sequencing project: providing services to taxonomists for standard genome sequencing and annotation.</title>
        <authorList>
            <consortium name="The Broad Institute Genomics Platform"/>
            <consortium name="The Broad Institute Genome Sequencing Center for Infectious Disease"/>
            <person name="Wu L."/>
            <person name="Ma J."/>
        </authorList>
    </citation>
    <scope>NUCLEOTIDE SEQUENCE [LARGE SCALE GENOMIC DNA]</scope>
    <source>
        <strain evidence="2">JCM 17525</strain>
    </source>
</reference>
<keyword evidence="2" id="KW-1185">Reference proteome</keyword>
<comment type="caution">
    <text evidence="1">The sequence shown here is derived from an EMBL/GenBank/DDBJ whole genome shotgun (WGS) entry which is preliminary data.</text>
</comment>
<accession>A0ABP7HGU3</accession>
<organism evidence="1 2">
    <name type="scientific">Corallibacter vietnamensis</name>
    <dbReference type="NCBI Taxonomy" id="904130"/>
    <lineage>
        <taxon>Bacteria</taxon>
        <taxon>Pseudomonadati</taxon>
        <taxon>Bacteroidota</taxon>
        <taxon>Flavobacteriia</taxon>
        <taxon>Flavobacteriales</taxon>
        <taxon>Flavobacteriaceae</taxon>
        <taxon>Corallibacter</taxon>
    </lineage>
</organism>